<reference evidence="1" key="1">
    <citation type="submission" date="2023-11" db="EMBL/GenBank/DDBJ databases">
        <authorList>
            <person name="Poullet M."/>
        </authorList>
    </citation>
    <scope>NUCLEOTIDE SEQUENCE</scope>
    <source>
        <strain evidence="1">E1834</strain>
    </source>
</reference>
<protein>
    <submittedName>
        <fullName evidence="1">Uncharacterized protein</fullName>
    </submittedName>
</protein>
<name>A0ACB1B332_MELEN</name>
<dbReference type="Proteomes" id="UP001497535">
    <property type="component" value="Unassembled WGS sequence"/>
</dbReference>
<evidence type="ECO:0000313" key="2">
    <source>
        <dbReference type="Proteomes" id="UP001497535"/>
    </source>
</evidence>
<organism evidence="1 2">
    <name type="scientific">Meloidogyne enterolobii</name>
    <name type="common">Root-knot nematode worm</name>
    <name type="synonym">Meloidogyne mayaguensis</name>
    <dbReference type="NCBI Taxonomy" id="390850"/>
    <lineage>
        <taxon>Eukaryota</taxon>
        <taxon>Metazoa</taxon>
        <taxon>Ecdysozoa</taxon>
        <taxon>Nematoda</taxon>
        <taxon>Chromadorea</taxon>
        <taxon>Rhabditida</taxon>
        <taxon>Tylenchina</taxon>
        <taxon>Tylenchomorpha</taxon>
        <taxon>Tylenchoidea</taxon>
        <taxon>Meloidogynidae</taxon>
        <taxon>Meloidogyninae</taxon>
        <taxon>Meloidogyne</taxon>
    </lineage>
</organism>
<proteinExistence type="predicted"/>
<dbReference type="EMBL" id="CAVMJV010000161">
    <property type="protein sequence ID" value="CAK5117698.1"/>
    <property type="molecule type" value="Genomic_DNA"/>
</dbReference>
<gene>
    <name evidence="1" type="ORF">MENTE1834_LOCUS46092</name>
</gene>
<sequence>MLTEGGNKFLNITCSHLDSRLYNLIIKHIETSQKFTQVVKEIKFEHMCGLRNSSEGAENIKIQTYKKLKFTDFQLVNNYNPKIKFSVSIDENEDKYINLQGTRLPYFDAVIKRID</sequence>
<evidence type="ECO:0000313" key="1">
    <source>
        <dbReference type="EMBL" id="CAK5117698.1"/>
    </source>
</evidence>
<comment type="caution">
    <text evidence="1">The sequence shown here is derived from an EMBL/GenBank/DDBJ whole genome shotgun (WGS) entry which is preliminary data.</text>
</comment>
<accession>A0ACB1B332</accession>
<keyword evidence="2" id="KW-1185">Reference proteome</keyword>